<accession>A0A231GQU9</accession>
<dbReference type="InterPro" id="IPR027849">
    <property type="entry name" value="DUF4434"/>
</dbReference>
<proteinExistence type="predicted"/>
<evidence type="ECO:0000313" key="4">
    <source>
        <dbReference type="Proteomes" id="UP000198542"/>
    </source>
</evidence>
<organism evidence="3 4">
    <name type="scientific">Pseudomonas jessenii</name>
    <dbReference type="NCBI Taxonomy" id="77298"/>
    <lineage>
        <taxon>Bacteria</taxon>
        <taxon>Pseudomonadati</taxon>
        <taxon>Pseudomonadota</taxon>
        <taxon>Gammaproteobacteria</taxon>
        <taxon>Pseudomonadales</taxon>
        <taxon>Pseudomonadaceae</taxon>
        <taxon>Pseudomonas</taxon>
    </lineage>
</organism>
<dbReference type="RefSeq" id="WP_090455634.1">
    <property type="nucleotide sequence ID" value="NZ_FNTC01000002.1"/>
</dbReference>
<evidence type="ECO:0000256" key="1">
    <source>
        <dbReference type="SAM" id="SignalP"/>
    </source>
</evidence>
<evidence type="ECO:0000259" key="2">
    <source>
        <dbReference type="Pfam" id="PF14488"/>
    </source>
</evidence>
<reference evidence="4" key="1">
    <citation type="submission" date="2016-10" db="EMBL/GenBank/DDBJ databases">
        <authorList>
            <person name="Varghese N."/>
            <person name="Submissions S."/>
        </authorList>
    </citation>
    <scope>NUCLEOTIDE SEQUENCE [LARGE SCALE GENOMIC DNA]</scope>
    <source>
        <strain evidence="4">BS3660</strain>
    </source>
</reference>
<dbReference type="AlphaFoldDB" id="A0A231GQU9"/>
<feature type="signal peptide" evidence="1">
    <location>
        <begin position="1"/>
        <end position="19"/>
    </location>
</feature>
<gene>
    <name evidence="3" type="ORF">SAMN04490187_4367</name>
</gene>
<feature type="chain" id="PRO_5030040341" description="DUF4434 domain-containing protein" evidence="1">
    <location>
        <begin position="20"/>
        <end position="292"/>
    </location>
</feature>
<dbReference type="Gene3D" id="3.20.20.80">
    <property type="entry name" value="Glycosidases"/>
    <property type="match status" value="1"/>
</dbReference>
<sequence length="292" mass="32675">MKRLLLALCLLLGAAATHADEQIFYQPLNVDANLSQAQWQRIWQDSARQGVHTVIVQWTAYGDSDFGGADGWLARSLKQAQAQGLKLVLGLYMDPAYYQRINELDSAGLATYWQTQLGQSLARQQKLRKDWKLPVSGWYLPMELDDLHFLALDRRQRLQRQLKDFSGKLDAPLHISVFNVGKLAPQVNGQWLGELANAGIQVWWQDGAGTGRLPPLIRNGYANALPCSIGIVREAFRQVSAAGQPFRAEPMPPQTSSPGCHPTSVFSLRYRPWGKVILDNQHKGKVGDVQNH</sequence>
<dbReference type="NCBIfam" id="NF007404">
    <property type="entry name" value="PRK09936.1"/>
    <property type="match status" value="1"/>
</dbReference>
<keyword evidence="1" id="KW-0732">Signal</keyword>
<name>A0A231GQU9_PSEJE</name>
<keyword evidence="4" id="KW-1185">Reference proteome</keyword>
<dbReference type="Proteomes" id="UP000198542">
    <property type="component" value="Unassembled WGS sequence"/>
</dbReference>
<dbReference type="EMBL" id="FNTC01000002">
    <property type="protein sequence ID" value="SEC43733.1"/>
    <property type="molecule type" value="Genomic_DNA"/>
</dbReference>
<feature type="domain" description="DUF4434" evidence="2">
    <location>
        <begin position="23"/>
        <end position="213"/>
    </location>
</feature>
<evidence type="ECO:0000313" key="3">
    <source>
        <dbReference type="EMBL" id="SEC43733.1"/>
    </source>
</evidence>
<protein>
    <recommendedName>
        <fullName evidence="2">DUF4434 domain-containing protein</fullName>
    </recommendedName>
</protein>
<dbReference type="Pfam" id="PF14488">
    <property type="entry name" value="DUF4434"/>
    <property type="match status" value="1"/>
</dbReference>